<proteinExistence type="predicted"/>
<evidence type="ECO:0000313" key="2">
    <source>
        <dbReference type="Proteomes" id="UP000183107"/>
    </source>
</evidence>
<organism evidence="1 2">
    <name type="scientific">Nitrosospira briensis</name>
    <dbReference type="NCBI Taxonomy" id="35799"/>
    <lineage>
        <taxon>Bacteria</taxon>
        <taxon>Pseudomonadati</taxon>
        <taxon>Pseudomonadota</taxon>
        <taxon>Betaproteobacteria</taxon>
        <taxon>Nitrosomonadales</taxon>
        <taxon>Nitrosomonadaceae</taxon>
        <taxon>Nitrosospira</taxon>
    </lineage>
</organism>
<name>A0A1I4XUV1_9PROT</name>
<dbReference type="Proteomes" id="UP000183107">
    <property type="component" value="Unassembled WGS sequence"/>
</dbReference>
<gene>
    <name evidence="1" type="ORF">SAMN05216386_0323</name>
</gene>
<sequence>MIGPRQSSKSELDLSFIPIFSLCFFLAKKYKSGKAAFHLIRSVRPFVLLCHRGLRRAHASEFCATKRQLVTTPSLILCRADHAGRDGIVIGFVDDDKAAGGMITVIRIPYQRLMHL</sequence>
<keyword evidence="2" id="KW-1185">Reference proteome</keyword>
<dbReference type="EMBL" id="FOVJ01000001">
    <property type="protein sequence ID" value="SFN29456.1"/>
    <property type="molecule type" value="Genomic_DNA"/>
</dbReference>
<dbReference type="AlphaFoldDB" id="A0A1I4XUV1"/>
<reference evidence="2" key="1">
    <citation type="submission" date="2016-10" db="EMBL/GenBank/DDBJ databases">
        <authorList>
            <person name="Varghese N."/>
        </authorList>
    </citation>
    <scope>NUCLEOTIDE SEQUENCE [LARGE SCALE GENOMIC DNA]</scope>
    <source>
        <strain evidence="2">Nsp8</strain>
    </source>
</reference>
<evidence type="ECO:0000313" key="1">
    <source>
        <dbReference type="EMBL" id="SFN29456.1"/>
    </source>
</evidence>
<protein>
    <submittedName>
        <fullName evidence="1">Uncharacterized protein</fullName>
    </submittedName>
</protein>
<accession>A0A1I4XUV1</accession>